<dbReference type="Proteomes" id="UP000177141">
    <property type="component" value="Unassembled WGS sequence"/>
</dbReference>
<sequence>MTTLFGIFVIFFIAFTFVRDTVDNSIHLGFLKKKTEEYQHPSDSQLKRRISMVANFAPASNQCGFIVGDVRNTKLSPKEIYDFYRPILTTPNYVEEQPYHEVDLFILKDEKDLKDISRLSPDLYNKIDHIITGDRNSYLLVSAEIGYAPNNDPRCH</sequence>
<name>A0A1F7IUG0_9BACT</name>
<reference evidence="1 2" key="1">
    <citation type="journal article" date="2016" name="Nat. Commun.">
        <title>Thousands of microbial genomes shed light on interconnected biogeochemical processes in an aquifer system.</title>
        <authorList>
            <person name="Anantharaman K."/>
            <person name="Brown C.T."/>
            <person name="Hug L.A."/>
            <person name="Sharon I."/>
            <person name="Castelle C.J."/>
            <person name="Probst A.J."/>
            <person name="Thomas B.C."/>
            <person name="Singh A."/>
            <person name="Wilkins M.J."/>
            <person name="Karaoz U."/>
            <person name="Brodie E.L."/>
            <person name="Williams K.H."/>
            <person name="Hubbard S.S."/>
            <person name="Banfield J.F."/>
        </authorList>
    </citation>
    <scope>NUCLEOTIDE SEQUENCE [LARGE SCALE GENOMIC DNA]</scope>
</reference>
<proteinExistence type="predicted"/>
<organism evidence="1 2">
    <name type="scientific">Candidatus Roizmanbacteria bacterium RIFCSPLOWO2_01_FULL_38_12</name>
    <dbReference type="NCBI Taxonomy" id="1802061"/>
    <lineage>
        <taxon>Bacteria</taxon>
        <taxon>Candidatus Roizmaniibacteriota</taxon>
    </lineage>
</organism>
<dbReference type="AlphaFoldDB" id="A0A1F7IUG0"/>
<gene>
    <name evidence="1" type="ORF">A3A93_02620</name>
</gene>
<protein>
    <submittedName>
        <fullName evidence="1">Uncharacterized protein</fullName>
    </submittedName>
</protein>
<evidence type="ECO:0000313" key="2">
    <source>
        <dbReference type="Proteomes" id="UP000177141"/>
    </source>
</evidence>
<evidence type="ECO:0000313" key="1">
    <source>
        <dbReference type="EMBL" id="OGK46993.1"/>
    </source>
</evidence>
<dbReference type="STRING" id="1802061.A3A93_02620"/>
<accession>A0A1F7IUG0</accession>
<comment type="caution">
    <text evidence="1">The sequence shown here is derived from an EMBL/GenBank/DDBJ whole genome shotgun (WGS) entry which is preliminary data.</text>
</comment>
<dbReference type="EMBL" id="MGAL01000036">
    <property type="protein sequence ID" value="OGK46993.1"/>
    <property type="molecule type" value="Genomic_DNA"/>
</dbReference>